<keyword evidence="1" id="KW-0472">Membrane</keyword>
<organism evidence="2 3">
    <name type="scientific">Sagittula marina</name>
    <dbReference type="NCBI Taxonomy" id="943940"/>
    <lineage>
        <taxon>Bacteria</taxon>
        <taxon>Pseudomonadati</taxon>
        <taxon>Pseudomonadota</taxon>
        <taxon>Alphaproteobacteria</taxon>
        <taxon>Rhodobacterales</taxon>
        <taxon>Roseobacteraceae</taxon>
        <taxon>Sagittula</taxon>
    </lineage>
</organism>
<keyword evidence="1" id="KW-0812">Transmembrane</keyword>
<evidence type="ECO:0000313" key="3">
    <source>
        <dbReference type="Proteomes" id="UP000541426"/>
    </source>
</evidence>
<evidence type="ECO:0000313" key="2">
    <source>
        <dbReference type="EMBL" id="MBB3987476.1"/>
    </source>
</evidence>
<gene>
    <name evidence="2" type="ORF">GGQ68_003823</name>
</gene>
<proteinExistence type="predicted"/>
<dbReference type="AlphaFoldDB" id="A0A7W6DTJ9"/>
<sequence>MNEQPIAEATLQAGLRDIRLPAEAVGGGLADIAAVVTIAGVLALIVVSLWRLASRTRSERRTGLSAAMAELPTEDTARRTALLHLLKAHAPERFANLRPTLYQANGAPDLQTLEAELRRHA</sequence>
<keyword evidence="3" id="KW-1185">Reference proteome</keyword>
<dbReference type="EMBL" id="JACIEJ010000010">
    <property type="protein sequence ID" value="MBB3987476.1"/>
    <property type="molecule type" value="Genomic_DNA"/>
</dbReference>
<feature type="transmembrane region" description="Helical" evidence="1">
    <location>
        <begin position="32"/>
        <end position="53"/>
    </location>
</feature>
<evidence type="ECO:0000256" key="1">
    <source>
        <dbReference type="SAM" id="Phobius"/>
    </source>
</evidence>
<accession>A0A7W6DTJ9</accession>
<dbReference type="Proteomes" id="UP000541426">
    <property type="component" value="Unassembled WGS sequence"/>
</dbReference>
<name>A0A7W6DTJ9_9RHOB</name>
<keyword evidence="1" id="KW-1133">Transmembrane helix</keyword>
<protein>
    <submittedName>
        <fullName evidence="2">Uncharacterized protein</fullName>
    </submittedName>
</protein>
<dbReference type="RefSeq" id="WP_183968627.1">
    <property type="nucleotide sequence ID" value="NZ_BAABBZ010000011.1"/>
</dbReference>
<comment type="caution">
    <text evidence="2">The sequence shown here is derived from an EMBL/GenBank/DDBJ whole genome shotgun (WGS) entry which is preliminary data.</text>
</comment>
<reference evidence="2 3" key="1">
    <citation type="submission" date="2020-08" db="EMBL/GenBank/DDBJ databases">
        <title>Genomic Encyclopedia of Type Strains, Phase IV (KMG-IV): sequencing the most valuable type-strain genomes for metagenomic binning, comparative biology and taxonomic classification.</title>
        <authorList>
            <person name="Goeker M."/>
        </authorList>
    </citation>
    <scope>NUCLEOTIDE SEQUENCE [LARGE SCALE GENOMIC DNA]</scope>
    <source>
        <strain evidence="2 3">DSM 102235</strain>
    </source>
</reference>